<name>A0ACC3T4L5_LIPKO</name>
<comment type="caution">
    <text evidence="1">The sequence shown here is derived from an EMBL/GenBank/DDBJ whole genome shotgun (WGS) entry which is preliminary data.</text>
</comment>
<protein>
    <submittedName>
        <fullName evidence="1">Uncharacterized protein</fullName>
    </submittedName>
</protein>
<proteinExistence type="predicted"/>
<evidence type="ECO:0000313" key="1">
    <source>
        <dbReference type="EMBL" id="KAK9238570.1"/>
    </source>
</evidence>
<dbReference type="Proteomes" id="UP001433508">
    <property type="component" value="Unassembled WGS sequence"/>
</dbReference>
<feature type="non-terminal residue" evidence="1">
    <location>
        <position position="1"/>
    </location>
</feature>
<sequence length="139" mass="15767">ENTDNILKVCSNTDNLKVCRQRQTVFSDRTPLGGVRSRLWARGRTKSRHSLQIAKRGAGDWLRSSSVTSRQCSRLWARGQPGIRGESKWLGASRLVHCRFQQFVLYWGQEESPDRLSLIRVRNSLWSTTGSGNAFSSEA</sequence>
<reference evidence="2" key="1">
    <citation type="journal article" date="2024" name="Front. Bioeng. Biotechnol.">
        <title>Genome-scale model development and genomic sequencing of the oleaginous clade Lipomyces.</title>
        <authorList>
            <person name="Czajka J.J."/>
            <person name="Han Y."/>
            <person name="Kim J."/>
            <person name="Mondo S.J."/>
            <person name="Hofstad B.A."/>
            <person name="Robles A."/>
            <person name="Haridas S."/>
            <person name="Riley R."/>
            <person name="LaButti K."/>
            <person name="Pangilinan J."/>
            <person name="Andreopoulos W."/>
            <person name="Lipzen A."/>
            <person name="Yan J."/>
            <person name="Wang M."/>
            <person name="Ng V."/>
            <person name="Grigoriev I.V."/>
            <person name="Spatafora J.W."/>
            <person name="Magnuson J.K."/>
            <person name="Baker S.E."/>
            <person name="Pomraning K.R."/>
        </authorList>
    </citation>
    <scope>NUCLEOTIDE SEQUENCE [LARGE SCALE GENOMIC DNA]</scope>
    <source>
        <strain evidence="2">CBS 7786</strain>
    </source>
</reference>
<evidence type="ECO:0000313" key="2">
    <source>
        <dbReference type="Proteomes" id="UP001433508"/>
    </source>
</evidence>
<dbReference type="EMBL" id="MU971355">
    <property type="protein sequence ID" value="KAK9238570.1"/>
    <property type="molecule type" value="Genomic_DNA"/>
</dbReference>
<accession>A0ACC3T4L5</accession>
<gene>
    <name evidence="1" type="ORF">V1525DRAFT_374784</name>
</gene>
<organism evidence="1 2">
    <name type="scientific">Lipomyces kononenkoae</name>
    <name type="common">Yeast</name>
    <dbReference type="NCBI Taxonomy" id="34357"/>
    <lineage>
        <taxon>Eukaryota</taxon>
        <taxon>Fungi</taxon>
        <taxon>Dikarya</taxon>
        <taxon>Ascomycota</taxon>
        <taxon>Saccharomycotina</taxon>
        <taxon>Lipomycetes</taxon>
        <taxon>Lipomycetales</taxon>
        <taxon>Lipomycetaceae</taxon>
        <taxon>Lipomyces</taxon>
    </lineage>
</organism>
<keyword evidence="2" id="KW-1185">Reference proteome</keyword>